<reference evidence="4 5" key="1">
    <citation type="journal article" date="2015" name="Sci. Rep.">
        <title>The power of single molecule real-time sequencing technology in the de novo assembly of a eukaryotic genome.</title>
        <authorList>
            <person name="Sakai H."/>
            <person name="Naito K."/>
            <person name="Ogiso-Tanaka E."/>
            <person name="Takahashi Y."/>
            <person name="Iseki K."/>
            <person name="Muto C."/>
            <person name="Satou K."/>
            <person name="Teruya K."/>
            <person name="Shiroma A."/>
            <person name="Shimoji M."/>
            <person name="Hirano T."/>
            <person name="Itoh T."/>
            <person name="Kaga A."/>
            <person name="Tomooka N."/>
        </authorList>
    </citation>
    <scope>NUCLEOTIDE SEQUENCE [LARGE SCALE GENOMIC DNA]</scope>
    <source>
        <strain evidence="5">cv. Shumari</strain>
    </source>
</reference>
<dbReference type="OrthoDB" id="6160824at2759"/>
<keyword evidence="1" id="KW-0520">NAD</keyword>
<feature type="region of interest" description="Disordered" evidence="2">
    <location>
        <begin position="346"/>
        <end position="389"/>
    </location>
</feature>
<dbReference type="EMBL" id="AP015036">
    <property type="protein sequence ID" value="BAT80732.1"/>
    <property type="molecule type" value="Genomic_DNA"/>
</dbReference>
<dbReference type="FunFam" id="3.40.50.10140:FF:000007">
    <property type="entry name" value="Disease resistance protein (TIR-NBS-LRR class)"/>
    <property type="match status" value="1"/>
</dbReference>
<dbReference type="Pfam" id="PF01582">
    <property type="entry name" value="TIR"/>
    <property type="match status" value="2"/>
</dbReference>
<dbReference type="GO" id="GO:0007165">
    <property type="term" value="P:signal transduction"/>
    <property type="evidence" value="ECO:0007669"/>
    <property type="project" value="InterPro"/>
</dbReference>
<protein>
    <recommendedName>
        <fullName evidence="3">TIR domain-containing protein</fullName>
    </recommendedName>
</protein>
<organism evidence="4 5">
    <name type="scientific">Vigna angularis var. angularis</name>
    <dbReference type="NCBI Taxonomy" id="157739"/>
    <lineage>
        <taxon>Eukaryota</taxon>
        <taxon>Viridiplantae</taxon>
        <taxon>Streptophyta</taxon>
        <taxon>Embryophyta</taxon>
        <taxon>Tracheophyta</taxon>
        <taxon>Spermatophyta</taxon>
        <taxon>Magnoliopsida</taxon>
        <taxon>eudicotyledons</taxon>
        <taxon>Gunneridae</taxon>
        <taxon>Pentapetalae</taxon>
        <taxon>rosids</taxon>
        <taxon>fabids</taxon>
        <taxon>Fabales</taxon>
        <taxon>Fabaceae</taxon>
        <taxon>Papilionoideae</taxon>
        <taxon>50 kb inversion clade</taxon>
        <taxon>NPAAA clade</taxon>
        <taxon>indigoferoid/millettioid clade</taxon>
        <taxon>Phaseoleae</taxon>
        <taxon>Vigna</taxon>
    </lineage>
</organism>
<dbReference type="Proteomes" id="UP000291084">
    <property type="component" value="Chromosome 3"/>
</dbReference>
<accession>A0A0S3RJH2</accession>
<feature type="domain" description="TIR" evidence="3">
    <location>
        <begin position="5"/>
        <end position="174"/>
    </location>
</feature>
<dbReference type="Gene3D" id="3.40.50.10140">
    <property type="entry name" value="Toll/interleukin-1 receptor homology (TIR) domain"/>
    <property type="match status" value="2"/>
</dbReference>
<proteinExistence type="predicted"/>
<dbReference type="SUPFAM" id="SSF52200">
    <property type="entry name" value="Toll/Interleukin receptor TIR domain"/>
    <property type="match status" value="2"/>
</dbReference>
<evidence type="ECO:0000313" key="5">
    <source>
        <dbReference type="Proteomes" id="UP000291084"/>
    </source>
</evidence>
<evidence type="ECO:0000313" key="4">
    <source>
        <dbReference type="EMBL" id="BAT80732.1"/>
    </source>
</evidence>
<dbReference type="InterPro" id="IPR035897">
    <property type="entry name" value="Toll_tir_struct_dom_sf"/>
</dbReference>
<feature type="compositionally biased region" description="Polar residues" evidence="2">
    <location>
        <begin position="346"/>
        <end position="371"/>
    </location>
</feature>
<sequence length="389" mass="44662">MESEQCHDVYLNLKGKIHYGFGGNLCNALRKKGFKTMMSKEGMQSGSQDSPFLLRAIEQSRISIVVFSKDYPCYTWCLKELVKIVECMETKNQLVFPIFYKVNPYNVREQKKSYCNAFARHDKKFGKDSDEVRKWRSAMSRVANLPGLVAGSGYEYEHLEKVVEMVTRSLSRYDIFISFRGPDTRHSFTGFLYQALSRERFKTFMDAEELKDGDKIPSAITEAIESSRLSIVVLSENYADSSSCLDELDTIMKCMKSKNQLVWPIFYKVEPTTVRNQKNTYHQAMAAHEQRYGRDSSKVSKWRQNLSEVADLKGFLLQRDEYEYKLVEEIVKKAIENDNGRYSHVTSLDLSGMNNGDENELASSSPSTSRNQHTDNNDDEDCSSELSVG</sequence>
<dbReference type="PANTHER" id="PTHR32009">
    <property type="entry name" value="TMV RESISTANCE PROTEIN N-LIKE"/>
    <property type="match status" value="1"/>
</dbReference>
<gene>
    <name evidence="4" type="primary">Vigan.03G033100</name>
    <name evidence="4" type="ORF">VIGAN_03033100</name>
</gene>
<dbReference type="SMART" id="SM00255">
    <property type="entry name" value="TIR"/>
    <property type="match status" value="2"/>
</dbReference>
<keyword evidence="5" id="KW-1185">Reference proteome</keyword>
<dbReference type="InterPro" id="IPR000157">
    <property type="entry name" value="TIR_dom"/>
</dbReference>
<evidence type="ECO:0000256" key="1">
    <source>
        <dbReference type="ARBA" id="ARBA00023027"/>
    </source>
</evidence>
<name>A0A0S3RJH2_PHAAN</name>
<evidence type="ECO:0000259" key="3">
    <source>
        <dbReference type="PROSITE" id="PS50104"/>
    </source>
</evidence>
<dbReference type="AlphaFoldDB" id="A0A0S3RJH2"/>
<evidence type="ECO:0000256" key="2">
    <source>
        <dbReference type="SAM" id="MobiDB-lite"/>
    </source>
</evidence>
<feature type="domain" description="TIR" evidence="3">
    <location>
        <begin position="171"/>
        <end position="338"/>
    </location>
</feature>
<dbReference type="PROSITE" id="PS50104">
    <property type="entry name" value="TIR"/>
    <property type="match status" value="2"/>
</dbReference>
<dbReference type="PANTHER" id="PTHR32009:SF145">
    <property type="entry name" value="NB-ARC DOMAIN PROTEIN"/>
    <property type="match status" value="1"/>
</dbReference>